<dbReference type="Proteomes" id="UP000231932">
    <property type="component" value="Chromosome"/>
</dbReference>
<proteinExistence type="predicted"/>
<evidence type="ECO:0000313" key="3">
    <source>
        <dbReference type="Proteomes" id="UP000231932"/>
    </source>
</evidence>
<dbReference type="OrthoDB" id="9771527at2"/>
<dbReference type="Pfam" id="PF00596">
    <property type="entry name" value="Aldolase_II"/>
    <property type="match status" value="1"/>
</dbReference>
<dbReference type="AlphaFoldDB" id="A0A2K8N7S4"/>
<keyword evidence="3" id="KW-1185">Reference proteome</keyword>
<feature type="domain" description="Class II aldolase/adducin N-terminal" evidence="1">
    <location>
        <begin position="192"/>
        <end position="357"/>
    </location>
</feature>
<dbReference type="InterPro" id="IPR036409">
    <property type="entry name" value="Aldolase_II/adducin_N_sf"/>
</dbReference>
<dbReference type="KEGG" id="kyr:CVV65_11050"/>
<dbReference type="Gene3D" id="3.40.225.10">
    <property type="entry name" value="Class II aldolase/adducin N-terminal domain"/>
    <property type="match status" value="1"/>
</dbReference>
<accession>A0A2K8N7S4</accession>
<dbReference type="EMBL" id="CP024955">
    <property type="protein sequence ID" value="ATY85396.1"/>
    <property type="molecule type" value="Genomic_DNA"/>
</dbReference>
<organism evidence="2 3">
    <name type="scientific">Kyrpidia spormannii</name>
    <dbReference type="NCBI Taxonomy" id="2055160"/>
    <lineage>
        <taxon>Bacteria</taxon>
        <taxon>Bacillati</taxon>
        <taxon>Bacillota</taxon>
        <taxon>Bacilli</taxon>
        <taxon>Bacillales</taxon>
        <taxon>Alicyclobacillaceae</taxon>
        <taxon>Kyrpidia</taxon>
    </lineage>
</organism>
<sequence>MGFAIVGDWDTAEDRFLDALQAEMRRRGMVQADQAEIRESTVVFHVLEPGRIIPYRRRSQSVYVVSVVFLDQWPDNLLHFGYPMLIRSLGNLLLMTDRDPSACRAAFVTLEQGSYVVEEDGGFDRWIAKVVDRLWPLATSRLVINNRFEPDLPEFLWEGDAVSKRLCEAGRRLDEWDLLPAPFPMEQLLSPRDMRHIHHLFGIGGLSYGNLSARCPSGGFWMSASGINKGAMTTVGEHVLLVKDYDETRNEMVLSVPPHIQPRRVSVDAIEHWMIYRDHPQVGAIVHVHAWMDGVKATQVNYPCGTIQLAREVAGLVREAPRPERAVIGLKNHGLTITGTDLDDIFARIDGKILRHVPMV</sequence>
<dbReference type="InterPro" id="IPR001303">
    <property type="entry name" value="Aldolase_II/adducin_N"/>
</dbReference>
<reference evidence="3" key="1">
    <citation type="submission" date="2017-11" db="EMBL/GenBank/DDBJ databases">
        <title>Complete Genome Sequence of Kyrpidia sp. Strain EA-1, a thermophilic, hydrogen-oxidizing Bacterium, isolated from the Azores.</title>
        <authorList>
            <person name="Reiner J.E."/>
            <person name="Lapp C.J."/>
            <person name="Bunk B."/>
            <person name="Gescher J."/>
        </authorList>
    </citation>
    <scope>NUCLEOTIDE SEQUENCE [LARGE SCALE GENOMIC DNA]</scope>
    <source>
        <strain evidence="3">EA-1</strain>
    </source>
</reference>
<gene>
    <name evidence="2" type="ORF">CVV65_11050</name>
</gene>
<evidence type="ECO:0000259" key="1">
    <source>
        <dbReference type="SMART" id="SM01007"/>
    </source>
</evidence>
<protein>
    <submittedName>
        <fullName evidence="2">Ribulose phosphate epimerase</fullName>
    </submittedName>
</protein>
<dbReference type="RefSeq" id="WP_100668176.1">
    <property type="nucleotide sequence ID" value="NZ_CP024955.1"/>
</dbReference>
<dbReference type="SUPFAM" id="SSF53639">
    <property type="entry name" value="AraD/HMP-PK domain-like"/>
    <property type="match status" value="1"/>
</dbReference>
<name>A0A2K8N7S4_9BACL</name>
<evidence type="ECO:0000313" key="2">
    <source>
        <dbReference type="EMBL" id="ATY85396.1"/>
    </source>
</evidence>
<dbReference type="SMART" id="SM01007">
    <property type="entry name" value="Aldolase_II"/>
    <property type="match status" value="1"/>
</dbReference>